<dbReference type="OrthoDB" id="289038at2759"/>
<dbReference type="EMBL" id="MLAK01000738">
    <property type="protein sequence ID" value="OHT06064.1"/>
    <property type="molecule type" value="Genomic_DNA"/>
</dbReference>
<dbReference type="GO" id="GO:0004843">
    <property type="term" value="F:cysteine-type deubiquitinase activity"/>
    <property type="evidence" value="ECO:0007669"/>
    <property type="project" value="InterPro"/>
</dbReference>
<evidence type="ECO:0000313" key="3">
    <source>
        <dbReference type="EMBL" id="OHT06064.1"/>
    </source>
</evidence>
<keyword evidence="4" id="KW-1185">Reference proteome</keyword>
<dbReference type="GeneID" id="94827377"/>
<protein>
    <recommendedName>
        <fullName evidence="2">USP domain-containing protein</fullName>
    </recommendedName>
</protein>
<dbReference type="Pfam" id="PF00443">
    <property type="entry name" value="UCH"/>
    <property type="match status" value="1"/>
</dbReference>
<feature type="compositionally biased region" description="Basic and acidic residues" evidence="1">
    <location>
        <begin position="1446"/>
        <end position="1462"/>
    </location>
</feature>
<dbReference type="SUPFAM" id="SSF54001">
    <property type="entry name" value="Cysteine proteinases"/>
    <property type="match status" value="1"/>
</dbReference>
<dbReference type="InterPro" id="IPR028889">
    <property type="entry name" value="USP"/>
</dbReference>
<dbReference type="InterPro" id="IPR038765">
    <property type="entry name" value="Papain-like_cys_pep_sf"/>
</dbReference>
<dbReference type="FunFam" id="3.90.70.10:FF:000090">
    <property type="entry name" value="Clan CA, family C19, ubiquitin hydrolase-like cysteine peptidase"/>
    <property type="match status" value="1"/>
</dbReference>
<dbReference type="PANTHER" id="PTHR24006">
    <property type="entry name" value="UBIQUITIN CARBOXYL-TERMINAL HYDROLASE"/>
    <property type="match status" value="1"/>
</dbReference>
<dbReference type="InterPro" id="IPR050164">
    <property type="entry name" value="Peptidase_C19"/>
</dbReference>
<evidence type="ECO:0000256" key="1">
    <source>
        <dbReference type="SAM" id="MobiDB-lite"/>
    </source>
</evidence>
<dbReference type="PROSITE" id="PS00973">
    <property type="entry name" value="USP_2"/>
    <property type="match status" value="1"/>
</dbReference>
<name>A0A1J4K5B7_9EUKA</name>
<dbReference type="GO" id="GO:0005634">
    <property type="term" value="C:nucleus"/>
    <property type="evidence" value="ECO:0007669"/>
    <property type="project" value="TreeGrafter"/>
</dbReference>
<dbReference type="Gene3D" id="3.90.70.10">
    <property type="entry name" value="Cysteine proteinases"/>
    <property type="match status" value="1"/>
</dbReference>
<dbReference type="InterPro" id="IPR018200">
    <property type="entry name" value="USP_CS"/>
</dbReference>
<organism evidence="3 4">
    <name type="scientific">Tritrichomonas foetus</name>
    <dbReference type="NCBI Taxonomy" id="1144522"/>
    <lineage>
        <taxon>Eukaryota</taxon>
        <taxon>Metamonada</taxon>
        <taxon>Parabasalia</taxon>
        <taxon>Tritrichomonadida</taxon>
        <taxon>Tritrichomonadidae</taxon>
        <taxon>Tritrichomonas</taxon>
    </lineage>
</organism>
<feature type="domain" description="USP" evidence="2">
    <location>
        <begin position="1127"/>
        <end position="1432"/>
    </location>
</feature>
<comment type="caution">
    <text evidence="3">The sequence shown here is derived from an EMBL/GenBank/DDBJ whole genome shotgun (WGS) entry which is preliminary data.</text>
</comment>
<dbReference type="InterPro" id="IPR001394">
    <property type="entry name" value="Peptidase_C19_UCH"/>
</dbReference>
<dbReference type="PANTHER" id="PTHR24006:SF827">
    <property type="entry name" value="UBIQUITIN CARBOXYL-TERMINAL HYDROLASE 34"/>
    <property type="match status" value="1"/>
</dbReference>
<evidence type="ECO:0000313" key="4">
    <source>
        <dbReference type="Proteomes" id="UP000179807"/>
    </source>
</evidence>
<dbReference type="GO" id="GO:0005829">
    <property type="term" value="C:cytosol"/>
    <property type="evidence" value="ECO:0007669"/>
    <property type="project" value="TreeGrafter"/>
</dbReference>
<feature type="region of interest" description="Disordered" evidence="1">
    <location>
        <begin position="1444"/>
        <end position="1467"/>
    </location>
</feature>
<dbReference type="GO" id="GO:0016579">
    <property type="term" value="P:protein deubiquitination"/>
    <property type="evidence" value="ECO:0007669"/>
    <property type="project" value="InterPro"/>
</dbReference>
<dbReference type="RefSeq" id="XP_068359200.1">
    <property type="nucleotide sequence ID" value="XM_068492673.1"/>
</dbReference>
<dbReference type="Proteomes" id="UP000179807">
    <property type="component" value="Unassembled WGS sequence"/>
</dbReference>
<dbReference type="PROSITE" id="PS50235">
    <property type="entry name" value="USP_3"/>
    <property type="match status" value="1"/>
</dbReference>
<dbReference type="PROSITE" id="PS00972">
    <property type="entry name" value="USP_1"/>
    <property type="match status" value="1"/>
</dbReference>
<accession>A0A1J4K5B7</accession>
<reference evidence="3" key="1">
    <citation type="submission" date="2016-10" db="EMBL/GenBank/DDBJ databases">
        <authorList>
            <person name="Benchimol M."/>
            <person name="Almeida L.G."/>
            <person name="Vasconcelos A.T."/>
            <person name="Perreira-Neves A."/>
            <person name="Rosa I.A."/>
            <person name="Tasca T."/>
            <person name="Bogo M.R."/>
            <person name="de Souza W."/>
        </authorList>
    </citation>
    <scope>NUCLEOTIDE SEQUENCE [LARGE SCALE GENOMIC DNA]</scope>
    <source>
        <strain evidence="3">K</strain>
    </source>
</reference>
<evidence type="ECO:0000259" key="2">
    <source>
        <dbReference type="PROSITE" id="PS50235"/>
    </source>
</evidence>
<dbReference type="VEuPathDB" id="TrichDB:TRFO_05721"/>
<proteinExistence type="predicted"/>
<gene>
    <name evidence="3" type="ORF">TRFO_05721</name>
</gene>
<sequence>MMSKPESFQEWETQFLITAQSSSVNEELLFTFKTYIQNIEKTNLLPEPFQTLTYDFLNGYSPQIIDCILEYRTLPGNVEKFYQKILFYYAQLLGYLVATDNELFIIAAKKIIENKRSNFYLISPSASFGKDPEYYDRNCKVFATDNTLELITTYFQKPTSRSLSKLDQLIRIIFLTFNYFNNEKLNDFIKVAVNKISVIISPLNPRELNETEIDNILATLANMTYSSSVKNIVWKTHIIFSMQIIKSDLLAKQFSSLSTICRICQNSPGTITPILNEQKLIDYLLNGDIHVELVNDFSEIFGMMYCNGFANNSQLQLLWQKTVTQSQTTIGTFLKSMDKIIERIPKDVFFKIVIETNQYPDSILPFLQKHSFQCPVFYKLRIFQTLHDLYFSDQVLSGESHQLLIETSELFIDENDVTFCSTLQDECLDFIKVNKHVQYSLRILQKTLKDASPERAKNAFNIIINQIGKNSIDYLELLVKVLRKFNSPISIEDFSRIQKAVNLMIPEHSNNVCDFYRGLLDTCCSKNIMNNEMILSIFQNLCTLPYNKDTFEIIKESYQRLNDNSNTKTGIELIWRFLFKTNQKDVSMFLMKLFTESTTLDKSKEFITNCSENLHCIGSLTAILYLIHFMEDGADMRSPANRLLFTDDYFTINLAGAHRCQIKVPKDICFEGLRRTIASILNITINQLCMVSNSMIINHNSFKLHDNMTISAQIKPIPPINEIRYILPSQVLLESKFYSPIFDIMLENDPELSSIALDILNLIPTLPNLTSEINNETDWEDFLCISYPYLLIYRMDMLSNMAKRDPSSIECFFISGGMISLLNIIFNVASSIFPDEKCIIHLLKVTKYLINLQAFINYKEQIIMEMKDGIDSLLTWIIEIANTNKDELLFNLLCLMTEFQQNVVDLEQFPTLVKLTIFHKQEKIRSTICSVVDSMKQKEDIIINLLHLAKTSRCDNYFILLTPIAETTKYPEALWDSIVSELYENFTTPKSGTVLDILRFIQPPINYAHGLFKALNTLLQRRQSLDNANSTSTSTTQDVHHPNPSNDSLIEFDIKNVSELFKFLTDEIIFNPYKYYRPNSDVFSVYLGLLRIDEKLNEILAPTINTVETFKLSKKAETNISATARNRGIKNLGATCYINSTIQQLYNIKEFRNLVLNADFDTCDWSFEFQYVFAKLLLYPSSFIDISNFIKCWRDYDNVIINPHVQQDSVEFLQLLLDRMNQKIPGIASIFTGEIEHRTLGVTVNYKRTNIETFIIFPLEVKNHKCIEDSLKTFLQPDHFECKDEALGKFDALRYHKITKAPKILIIQLKRFEYNLLTKERDKLNNFYKFNHSIDFSPVTGSHESVFYDLCGVVQHTGSALSGHYFSDVHRDNGKWLCLNDVTVRKINGDSLPLDAAGGTEEITVYDDKTKSSKQVTIDKSTNAYLLFYRIREDNEQINYEQTINKADKQDNKKENKADKPDSSSVDCPEINEKLLTRLLPEIKDSILKAICSSPQFSQLVMKTCENEQNSEFLYKYTLNCLRTTIDKQSTEQLIGRCKAFCENNQKFSEFILQQENDFTEFIILSNNAMIRKLYLSIIEAALNNCLENTYIEFYENIFDRLVSQSEMLFDMNYCLPEIFKLLNLLSQKYLDKSILLSTILGFTLDSIQIYDSSHKTNSIFTKVDLSEAFNLIIKLSKESENSETVKFDIATQIFTSNSFIALASSSLHSSSLVNLLLYLLNSNADAKKLFINYLDKNQNGLSISLLAILFNLSLTLVEQQLINRFFDIISKKPPSGISLFFEMLEPICHSNKHLISINSSEWINKFLLSTNIGKRTAISSFVYKLFTDVTSNSDFENGDVAIIYQNLLDTIPNLKKVLVDIKNLLPNSPLDAFPTQEYFEMLVWAINTTRIIDSGNIKVFSSLLKEIGEIIPPKYNLPQYHCIQFLAKVYGKGLFEKLQPNVIIHSLNSNPIQGINEVIVPLLPLNCIDYLKSILFKRLIYSNFGANLDASKFIEENINNENASLIASELWCEKMFKKNCADKNISYLRTSWKILAQFPNVCDIFYNNECYLNVFNYIHQKNPVQRGFAKLLGEFNFAYYSIYHDKKSFFSLKTQILYNKYKESGFRWSSIYERIIKNDFMIAPGNGGWCHFLRSMIVLKKNPPKKLLKLIYTSQKPLISSVMPTRPIAKLICDLCVGFPDSGEAINCLIKEFNAINSTFGVVEIFCEAFAKMKRKNFWVDLKAPLKNMFLLSDDIQIAGETVLRMSEQLYDKETLKEFRSKVLALMANEIRIGSRINNSPNTMKKVAKHLKIGYEFVKNITSSIGDKLPNLDVTENELKQLGSAFSSCGLDRATEKFISFVTLSK</sequence>